<feature type="domain" description="Peptidoglycan binding-like" evidence="2">
    <location>
        <begin position="139"/>
        <end position="189"/>
    </location>
</feature>
<evidence type="ECO:0000313" key="3">
    <source>
        <dbReference type="EMBL" id="VAX35221.1"/>
    </source>
</evidence>
<keyword evidence="1" id="KW-0812">Transmembrane</keyword>
<sequence>MFRQALNTNKQKSIQWFYNITFLKKGSIHFFSFFIMFCLSGCDALYRVLDKEGAQEKALVGDVVPFEKNLTVEDIQTLLKLYGYSPGAIDGTFGLRTRNAIAKFQRENGLKETRFADQETWKALNIPRKKELVVDNQVNIQRVQSLLKESGCDPGAIDGVFGPKTIEAVKIFQQEHGLKVDGKVGYQTLFQLGVVEEEI</sequence>
<reference evidence="3" key="1">
    <citation type="submission" date="2018-06" db="EMBL/GenBank/DDBJ databases">
        <authorList>
            <person name="Zhirakovskaya E."/>
        </authorList>
    </citation>
    <scope>NUCLEOTIDE SEQUENCE</scope>
</reference>
<organism evidence="3">
    <name type="scientific">hydrothermal vent metagenome</name>
    <dbReference type="NCBI Taxonomy" id="652676"/>
    <lineage>
        <taxon>unclassified sequences</taxon>
        <taxon>metagenomes</taxon>
        <taxon>ecological metagenomes</taxon>
    </lineage>
</organism>
<keyword evidence="1" id="KW-0472">Membrane</keyword>
<dbReference type="InterPro" id="IPR036365">
    <property type="entry name" value="PGBD-like_sf"/>
</dbReference>
<feature type="domain" description="Peptidoglycan binding-like" evidence="2">
    <location>
        <begin position="72"/>
        <end position="124"/>
    </location>
</feature>
<evidence type="ECO:0000256" key="1">
    <source>
        <dbReference type="SAM" id="Phobius"/>
    </source>
</evidence>
<dbReference type="InterPro" id="IPR002477">
    <property type="entry name" value="Peptidoglycan-bd-like"/>
</dbReference>
<dbReference type="SUPFAM" id="SSF47090">
    <property type="entry name" value="PGBD-like"/>
    <property type="match status" value="2"/>
</dbReference>
<feature type="transmembrane region" description="Helical" evidence="1">
    <location>
        <begin position="28"/>
        <end position="49"/>
    </location>
</feature>
<dbReference type="EMBL" id="UOGJ01000037">
    <property type="protein sequence ID" value="VAX35221.1"/>
    <property type="molecule type" value="Genomic_DNA"/>
</dbReference>
<accession>A0A3B1D8S0</accession>
<gene>
    <name evidence="3" type="ORF">MNBD_UNCLBAC01-243</name>
</gene>
<name>A0A3B1D8S0_9ZZZZ</name>
<dbReference type="Gene3D" id="1.10.101.10">
    <property type="entry name" value="PGBD-like superfamily/PGBD"/>
    <property type="match status" value="2"/>
</dbReference>
<proteinExistence type="predicted"/>
<dbReference type="AlphaFoldDB" id="A0A3B1D8S0"/>
<protein>
    <recommendedName>
        <fullName evidence="2">Peptidoglycan binding-like domain-containing protein</fullName>
    </recommendedName>
</protein>
<dbReference type="Pfam" id="PF01471">
    <property type="entry name" value="PG_binding_1"/>
    <property type="match status" value="2"/>
</dbReference>
<keyword evidence="1" id="KW-1133">Transmembrane helix</keyword>
<evidence type="ECO:0000259" key="2">
    <source>
        <dbReference type="Pfam" id="PF01471"/>
    </source>
</evidence>
<dbReference type="InterPro" id="IPR036366">
    <property type="entry name" value="PGBDSf"/>
</dbReference>